<evidence type="ECO:0000256" key="2">
    <source>
        <dbReference type="ARBA" id="ARBA00023002"/>
    </source>
</evidence>
<evidence type="ECO:0000259" key="3">
    <source>
        <dbReference type="PROSITE" id="PS51387"/>
    </source>
</evidence>
<dbReference type="GO" id="GO:0003885">
    <property type="term" value="F:D-arabinono-1,4-lactone oxidase activity"/>
    <property type="evidence" value="ECO:0007669"/>
    <property type="project" value="InterPro"/>
</dbReference>
<dbReference type="InterPro" id="IPR016171">
    <property type="entry name" value="Vanillyl_alc_oxidase_C-sub2"/>
</dbReference>
<dbReference type="AlphaFoldDB" id="A0A3N0V2T7"/>
<keyword evidence="1" id="KW-0285">Flavoprotein</keyword>
<dbReference type="InterPro" id="IPR016169">
    <property type="entry name" value="FAD-bd_PCMH_sub2"/>
</dbReference>
<dbReference type="Gene3D" id="3.30.43.10">
    <property type="entry name" value="Uridine Diphospho-n-acetylenolpyruvylglucosamine Reductase, domain 2"/>
    <property type="match status" value="1"/>
</dbReference>
<dbReference type="Pfam" id="PF01565">
    <property type="entry name" value="FAD_binding_4"/>
    <property type="match status" value="1"/>
</dbReference>
<keyword evidence="2" id="KW-0560">Oxidoreductase</keyword>
<evidence type="ECO:0000313" key="4">
    <source>
        <dbReference type="EMBL" id="ROH86778.1"/>
    </source>
</evidence>
<name>A0A3N0V2T7_9GAMM</name>
<dbReference type="Gene3D" id="3.30.465.10">
    <property type="match status" value="1"/>
</dbReference>
<dbReference type="PANTHER" id="PTHR43762">
    <property type="entry name" value="L-GULONOLACTONE OXIDASE"/>
    <property type="match status" value="1"/>
</dbReference>
<dbReference type="NCBIfam" id="TIGR01679">
    <property type="entry name" value="bact_FAD_ox"/>
    <property type="match status" value="1"/>
</dbReference>
<proteinExistence type="predicted"/>
<dbReference type="Gene3D" id="3.30.70.2520">
    <property type="match status" value="1"/>
</dbReference>
<dbReference type="InterPro" id="IPR006311">
    <property type="entry name" value="TAT_signal"/>
</dbReference>
<dbReference type="InParanoid" id="A0A3N0V2T7"/>
<evidence type="ECO:0000256" key="1">
    <source>
        <dbReference type="ARBA" id="ARBA00022827"/>
    </source>
</evidence>
<keyword evidence="5" id="KW-1185">Reference proteome</keyword>
<dbReference type="GO" id="GO:0071949">
    <property type="term" value="F:FAD binding"/>
    <property type="evidence" value="ECO:0007669"/>
    <property type="project" value="InterPro"/>
</dbReference>
<organism evidence="4 5">
    <name type="scientific">Stagnimonas aquatica</name>
    <dbReference type="NCBI Taxonomy" id="2689987"/>
    <lineage>
        <taxon>Bacteria</taxon>
        <taxon>Pseudomonadati</taxon>
        <taxon>Pseudomonadota</taxon>
        <taxon>Gammaproteobacteria</taxon>
        <taxon>Nevskiales</taxon>
        <taxon>Nevskiaceae</taxon>
        <taxon>Stagnimonas</taxon>
    </lineage>
</organism>
<feature type="domain" description="FAD-binding PCMH-type" evidence="3">
    <location>
        <begin position="45"/>
        <end position="212"/>
    </location>
</feature>
<gene>
    <name evidence="4" type="ORF">ED208_15205</name>
</gene>
<dbReference type="EMBL" id="RJVO01000008">
    <property type="protein sequence ID" value="ROH86778.1"/>
    <property type="molecule type" value="Genomic_DNA"/>
</dbReference>
<dbReference type="Pfam" id="PF04030">
    <property type="entry name" value="ALO"/>
    <property type="match status" value="1"/>
</dbReference>
<keyword evidence="1" id="KW-0274">FAD</keyword>
<dbReference type="GO" id="GO:0016020">
    <property type="term" value="C:membrane"/>
    <property type="evidence" value="ECO:0007669"/>
    <property type="project" value="InterPro"/>
</dbReference>
<comment type="caution">
    <text evidence="4">The sequence shown here is derived from an EMBL/GenBank/DDBJ whole genome shotgun (WGS) entry which is preliminary data.</text>
</comment>
<dbReference type="InterPro" id="IPR007173">
    <property type="entry name" value="ALO_C"/>
</dbReference>
<dbReference type="InterPro" id="IPR006094">
    <property type="entry name" value="Oxid_FAD_bind_N"/>
</dbReference>
<evidence type="ECO:0000313" key="5">
    <source>
        <dbReference type="Proteomes" id="UP000282106"/>
    </source>
</evidence>
<protein>
    <submittedName>
        <fullName evidence="4">FAD-binding protein</fullName>
    </submittedName>
</protein>
<dbReference type="PROSITE" id="PS51318">
    <property type="entry name" value="TAT"/>
    <property type="match status" value="1"/>
</dbReference>
<dbReference type="InterPro" id="IPR010031">
    <property type="entry name" value="FAD_lactone_oxidase-like"/>
</dbReference>
<dbReference type="Proteomes" id="UP000282106">
    <property type="component" value="Unassembled WGS sequence"/>
</dbReference>
<dbReference type="SUPFAM" id="SSF56176">
    <property type="entry name" value="FAD-binding/transporter-associated domain-like"/>
    <property type="match status" value="1"/>
</dbReference>
<dbReference type="InterPro" id="IPR016166">
    <property type="entry name" value="FAD-bd_PCMH"/>
</dbReference>
<accession>A0A3N0V2T7</accession>
<dbReference type="InterPro" id="IPR036318">
    <property type="entry name" value="FAD-bd_PCMH-like_sf"/>
</dbReference>
<dbReference type="InterPro" id="IPR016167">
    <property type="entry name" value="FAD-bd_PCMH_sub1"/>
</dbReference>
<dbReference type="PANTHER" id="PTHR43762:SF1">
    <property type="entry name" value="D-ARABINONO-1,4-LACTONE OXIDASE"/>
    <property type="match status" value="1"/>
</dbReference>
<reference evidence="4 5" key="1">
    <citation type="submission" date="2018-10" db="EMBL/GenBank/DDBJ databases">
        <authorList>
            <person name="Chen W.-M."/>
        </authorList>
    </citation>
    <scope>NUCLEOTIDE SEQUENCE [LARGE SCALE GENOMIC DNA]</scope>
    <source>
        <strain evidence="4 5">THS-13</strain>
    </source>
</reference>
<dbReference type="RefSeq" id="WP_123212767.1">
    <property type="nucleotide sequence ID" value="NZ_RJVO01000008.1"/>
</dbReference>
<dbReference type="Gene3D" id="1.10.45.10">
    <property type="entry name" value="Vanillyl-alcohol Oxidase, Chain A, domain 4"/>
    <property type="match status" value="1"/>
</dbReference>
<dbReference type="PIRSF" id="PIRSF000136">
    <property type="entry name" value="LGO_GLO"/>
    <property type="match status" value="1"/>
</dbReference>
<dbReference type="PROSITE" id="PS51387">
    <property type="entry name" value="FAD_PCMH"/>
    <property type="match status" value="1"/>
</dbReference>
<sequence length="460" mass="50650">MKLTRRQLIQQLAVAGLAGAGGGFSALARAAAPRIIPWRNWSGGQSCIPLARLAPKSEDELAQIIRNAPSAVRPVGSSHSFSGLVPTDGTLVSLAHLHGMLGHDASKLQSDWAAGTPMTQMGAPLKAAGLALPNMADIDYQTLAGAISTATHGTGINFGSYSGQVIGLRLVTAKGEVLDCDAEKNPEIFRAAQVSLGALGVISRVRLQNRKAFRLREKMWIAKTEELLEQVPQLTRDNQHWEMQVITHSEYAAAIALNETTDALTPPLDPAEEGGNAYVKAIEKLDKYGSDWPAARSAILNLIAKTASFEDRVGDSYEIFANVRNVRFNEMEYSVPAEHGPACLREILKLIHDKQLPTWFPIEYRYVHEEAIPLSMFEGGPRCAISIHQYYTMDHHNYFAAVEPIFWKYGGRPHWGKLHNLGARQLSTLYPRWKEFTEVRAALDPQGKFLNGHLRTLFGV</sequence>